<dbReference type="EMBL" id="BAABJO010000004">
    <property type="protein sequence ID" value="GAA5115378.1"/>
    <property type="molecule type" value="Genomic_DNA"/>
</dbReference>
<accession>A0ABP9NDW0</accession>
<sequence>MHRRVRVLLDHELVEGRREMFARGGRRGPHPRPAEVLADLGATGAGTADDQFARVPGLVLDGLPPG</sequence>
<evidence type="ECO:0000313" key="2">
    <source>
        <dbReference type="Proteomes" id="UP001500804"/>
    </source>
</evidence>
<gene>
    <name evidence="1" type="ORF">GCM10023320_14180</name>
</gene>
<organism evidence="1 2">
    <name type="scientific">Pseudonocardia adelaidensis</name>
    <dbReference type="NCBI Taxonomy" id="648754"/>
    <lineage>
        <taxon>Bacteria</taxon>
        <taxon>Bacillati</taxon>
        <taxon>Actinomycetota</taxon>
        <taxon>Actinomycetes</taxon>
        <taxon>Pseudonocardiales</taxon>
        <taxon>Pseudonocardiaceae</taxon>
        <taxon>Pseudonocardia</taxon>
    </lineage>
</organism>
<keyword evidence="2" id="KW-1185">Reference proteome</keyword>
<comment type="caution">
    <text evidence="1">The sequence shown here is derived from an EMBL/GenBank/DDBJ whole genome shotgun (WGS) entry which is preliminary data.</text>
</comment>
<dbReference type="Proteomes" id="UP001500804">
    <property type="component" value="Unassembled WGS sequence"/>
</dbReference>
<name>A0ABP9NDW0_9PSEU</name>
<reference evidence="2" key="1">
    <citation type="journal article" date="2019" name="Int. J. Syst. Evol. Microbiol.">
        <title>The Global Catalogue of Microorganisms (GCM) 10K type strain sequencing project: providing services to taxonomists for standard genome sequencing and annotation.</title>
        <authorList>
            <consortium name="The Broad Institute Genomics Platform"/>
            <consortium name="The Broad Institute Genome Sequencing Center for Infectious Disease"/>
            <person name="Wu L."/>
            <person name="Ma J."/>
        </authorList>
    </citation>
    <scope>NUCLEOTIDE SEQUENCE [LARGE SCALE GENOMIC DNA]</scope>
    <source>
        <strain evidence="2">JCM 18302</strain>
    </source>
</reference>
<protein>
    <submittedName>
        <fullName evidence="1">Uncharacterized protein</fullName>
    </submittedName>
</protein>
<evidence type="ECO:0000313" key="1">
    <source>
        <dbReference type="EMBL" id="GAA5115378.1"/>
    </source>
</evidence>
<proteinExistence type="predicted"/>